<dbReference type="eggNOG" id="KOG2122">
    <property type="taxonomic scope" value="Eukaryota"/>
</dbReference>
<evidence type="ECO:0000256" key="2">
    <source>
        <dbReference type="ARBA" id="ARBA00022687"/>
    </source>
</evidence>
<dbReference type="EMBL" id="AAZO01004572">
    <property type="status" value="NOT_ANNOTATED_CDS"/>
    <property type="molecule type" value="Genomic_DNA"/>
</dbReference>
<dbReference type="STRING" id="121224.E0VR16"/>
<dbReference type="VEuPathDB" id="VectorBase:PHUM390670"/>
<evidence type="ECO:0000256" key="4">
    <source>
        <dbReference type="SAM" id="Coils"/>
    </source>
</evidence>
<dbReference type="CTD" id="8237565"/>
<dbReference type="GO" id="GO:0007026">
    <property type="term" value="P:negative regulation of microtubule depolymerization"/>
    <property type="evidence" value="ECO:0007669"/>
    <property type="project" value="TreeGrafter"/>
</dbReference>
<feature type="compositionally biased region" description="Basic and acidic residues" evidence="5">
    <location>
        <begin position="719"/>
        <end position="735"/>
    </location>
</feature>
<dbReference type="EnsemblMetazoa" id="PHUM390670-RA">
    <property type="protein sequence ID" value="PHUM390670-PA"/>
    <property type="gene ID" value="PHUM390670"/>
</dbReference>
<dbReference type="InterPro" id="IPR000225">
    <property type="entry name" value="Armadillo"/>
</dbReference>
<keyword evidence="8" id="KW-1185">Reference proteome</keyword>
<dbReference type="GO" id="GO:0007399">
    <property type="term" value="P:nervous system development"/>
    <property type="evidence" value="ECO:0007669"/>
    <property type="project" value="TreeGrafter"/>
</dbReference>
<feature type="repeat" description="ARM" evidence="3">
    <location>
        <begin position="449"/>
        <end position="483"/>
    </location>
</feature>
<dbReference type="FunFam" id="1.25.10.10:FF:000305">
    <property type="entry name" value="Adenomatous polyposis coli"/>
    <property type="match status" value="1"/>
</dbReference>
<organism>
    <name type="scientific">Pediculus humanus subsp. corporis</name>
    <name type="common">Body louse</name>
    <dbReference type="NCBI Taxonomy" id="121224"/>
    <lineage>
        <taxon>Eukaryota</taxon>
        <taxon>Metazoa</taxon>
        <taxon>Ecdysozoa</taxon>
        <taxon>Arthropoda</taxon>
        <taxon>Hexapoda</taxon>
        <taxon>Insecta</taxon>
        <taxon>Pterygota</taxon>
        <taxon>Neoptera</taxon>
        <taxon>Paraneoptera</taxon>
        <taxon>Psocodea</taxon>
        <taxon>Troctomorpha</taxon>
        <taxon>Phthiraptera</taxon>
        <taxon>Anoplura</taxon>
        <taxon>Pediculidae</taxon>
        <taxon>Pediculus</taxon>
    </lineage>
</organism>
<dbReference type="Pfam" id="PF18797">
    <property type="entry name" value="APC_rep"/>
    <property type="match status" value="1"/>
</dbReference>
<dbReference type="GeneID" id="8237565"/>
<dbReference type="GO" id="GO:0005881">
    <property type="term" value="C:cytoplasmic microtubule"/>
    <property type="evidence" value="ECO:0007669"/>
    <property type="project" value="TreeGrafter"/>
</dbReference>
<dbReference type="InterPro" id="IPR026818">
    <property type="entry name" value="Apc_fam"/>
</dbReference>
<dbReference type="Pfam" id="PF00514">
    <property type="entry name" value="Arm"/>
    <property type="match status" value="2"/>
</dbReference>
<dbReference type="PANTHER" id="PTHR12607:SF12">
    <property type="entry name" value="APC-LIKE, ISOFORM A-RELATED"/>
    <property type="match status" value="1"/>
</dbReference>
<feature type="compositionally biased region" description="Acidic residues" evidence="5">
    <location>
        <begin position="1316"/>
        <end position="1332"/>
    </location>
</feature>
<comment type="similarity">
    <text evidence="1">Belongs to the adenomatous polyposis coli (APC) family.</text>
</comment>
<dbReference type="GO" id="GO:0008017">
    <property type="term" value="F:microtubule binding"/>
    <property type="evidence" value="ECO:0007669"/>
    <property type="project" value="TreeGrafter"/>
</dbReference>
<dbReference type="PROSITE" id="PS50176">
    <property type="entry name" value="ARM_REPEAT"/>
    <property type="match status" value="2"/>
</dbReference>
<dbReference type="Proteomes" id="UP000009046">
    <property type="component" value="Unassembled WGS sequence"/>
</dbReference>
<dbReference type="GO" id="GO:0008013">
    <property type="term" value="F:beta-catenin binding"/>
    <property type="evidence" value="ECO:0007669"/>
    <property type="project" value="InterPro"/>
</dbReference>
<dbReference type="FunCoup" id="E0VR16">
    <property type="interactions" value="57"/>
</dbReference>
<reference evidence="6" key="2">
    <citation type="submission" date="2007-04" db="EMBL/GenBank/DDBJ databases">
        <title>The genome of the human body louse.</title>
        <authorList>
            <consortium name="The Human Body Louse Genome Consortium"/>
            <person name="Kirkness E."/>
            <person name="Walenz B."/>
            <person name="Hass B."/>
            <person name="Bruggner R."/>
            <person name="Strausberg R."/>
        </authorList>
    </citation>
    <scope>NUCLEOTIDE SEQUENCE</scope>
    <source>
        <strain evidence="6">USDA</strain>
    </source>
</reference>
<evidence type="ECO:0000313" key="8">
    <source>
        <dbReference type="Proteomes" id="UP000009046"/>
    </source>
</evidence>
<evidence type="ECO:0000256" key="3">
    <source>
        <dbReference type="PROSITE-ProRule" id="PRU00259"/>
    </source>
</evidence>
<feature type="repeat" description="ARM" evidence="3">
    <location>
        <begin position="205"/>
        <end position="242"/>
    </location>
</feature>
<feature type="compositionally biased region" description="Low complexity" evidence="5">
    <location>
        <begin position="864"/>
        <end position="875"/>
    </location>
</feature>
<dbReference type="KEGG" id="phu:Phum_PHUM390670"/>
<dbReference type="InterPro" id="IPR041257">
    <property type="entry name" value="APC_rep"/>
</dbReference>
<gene>
    <name evidence="7" type="primary">8237565</name>
    <name evidence="6" type="ORF">Phum_PHUM390670</name>
</gene>
<feature type="region of interest" description="Disordered" evidence="5">
    <location>
        <begin position="863"/>
        <end position="914"/>
    </location>
</feature>
<dbReference type="InterPro" id="IPR016024">
    <property type="entry name" value="ARM-type_fold"/>
</dbReference>
<keyword evidence="2" id="KW-0879">Wnt signaling pathway</keyword>
<dbReference type="SMART" id="SM00185">
    <property type="entry name" value="ARM"/>
    <property type="match status" value="6"/>
</dbReference>
<dbReference type="GO" id="GO:0090090">
    <property type="term" value="P:negative regulation of canonical Wnt signaling pathway"/>
    <property type="evidence" value="ECO:0007669"/>
    <property type="project" value="TreeGrafter"/>
</dbReference>
<feature type="region of interest" description="Disordered" evidence="5">
    <location>
        <begin position="1315"/>
        <end position="1343"/>
    </location>
</feature>
<accession>E0VR16</accession>
<dbReference type="InParanoid" id="E0VR16"/>
<feature type="coiled-coil region" evidence="4">
    <location>
        <begin position="1240"/>
        <end position="1267"/>
    </location>
</feature>
<protein>
    <submittedName>
        <fullName evidence="6 7">Adenomatous polyposis coli protein, putative</fullName>
    </submittedName>
</protein>
<feature type="compositionally biased region" description="Polar residues" evidence="5">
    <location>
        <begin position="763"/>
        <end position="777"/>
    </location>
</feature>
<dbReference type="GO" id="GO:0001708">
    <property type="term" value="P:cell fate specification"/>
    <property type="evidence" value="ECO:0007669"/>
    <property type="project" value="TreeGrafter"/>
</dbReference>
<dbReference type="GO" id="GO:0016342">
    <property type="term" value="C:catenin complex"/>
    <property type="evidence" value="ECO:0007669"/>
    <property type="project" value="TreeGrafter"/>
</dbReference>
<sequence length="1343" mass="151577">MQSYKNFGNKEMNVISIEENDSLDLNTNSNPVNFNYNTDEDEEYIKNSNKLLQKNNESRILNVFETNANQLLDLIDYNANEIIDINEGREHDSFTTSSILSNRKSPVLDLHLKKQENKMDNNCLEFDKESLPDDFSTDFHLISNDESQDFNSLSRAYSQLQLDAKVEMVCNLISMLGTNNRKDMSKTFLAMSSSVESCHAMRQSGCLPLLVQLIYSSERDAEIRSRAAQALHNIVHAQNDDKRKRREIRVLKLLHQIREYCDNLQANHCADDSQKVSENEEKHPVAAIGALMKFSFDAEHRQTICTLGGLHAIAELIQIDHEEHGLSCDNDCTTLRRFAGMSLTNLTFGDVRNKSLLCSLDKFMLALVDQLKTSCEDLLQVTASVLRNLSWRADAESKQVLQNVGAVTALTIAGMKGKKESTQKSILSALWNLSAHCSANKVDICSVPGALSFLIKMLRYNPSSNTLAIVENAGGILRNVSSHIAVKDEYRQILRENNCFEILLEQLKSPSLTIVSNACGTLWNLSARCEEDQNKLWEMGAPSMLRNLVQSKHKMIAMGSSAALKNLLTANPNGSLTSSMDSTARSLGLQSLPSLTVRKQRALKQEIDITLTETCDNIESNLSPTHEDDTSKAVDSAKGLVMSMRSNSRESVVSAKSDSACEKINRLTALQKQEPSYKSVTMHESLKDSKILDKSDQKMIKRYKTSMIPTLTHRKKLSDKKSSSKESLLQDKDTAADGAASGGNNVEENKTKRKIPVLKTRPKSQILSNLRNLPSDNPNEKIPSSSSSHSSSFDNGCDDLTKKNDSRTENVKEQKSKLNTKIGIPTIETRSQNTLKENTQDMKLVCKTTDVPVSKHQLMMNLQSKSDSMNKKSSSTLNLKCDDDDDNDSKKERDIDEPLILSSSQKKNNNNNELLERTTNSDLIITTKEVENDNTKEIINSKLLNCQQNKSEKINIKNCKCGEEFCTCTFKSVKPEEFYKKKLKKENCGGKWNENDVTFPTTTNNLSSFQSENYKSPTDNNYLIPNFKIGSEITNFFECENIKKSQQEIFDMSFSINSQISVPSCSSFLDTEDCSLLDVSDETLDFDEFETYNNNNIEKKEYKFFNSNNDKSLLSNDFISLPSYGSVPYDALDLDNSIISIASLTSEMADSQHGQDFDIESIMYNSKNYHQMGDDEDNKHFNVQSLTESINPNNTLEFNKELQINETKKKFTPKERRLASQDRYRTYTIRDFKGNYLMAGNKNEESVDKLEENKDNLEKIFKNEELLVESQQINLKNDLGPDERKEIIENAKLVALSLKIAVQDVESQTSSIFSIDVDESGFDDDDDDEETELPSLNSEDRYE</sequence>
<dbReference type="HOGENOM" id="CLU_258215_0_0_1"/>
<dbReference type="SUPFAM" id="SSF48371">
    <property type="entry name" value="ARM repeat"/>
    <property type="match status" value="1"/>
</dbReference>
<dbReference type="OrthoDB" id="5918429at2759"/>
<proteinExistence type="inferred from homology"/>
<dbReference type="GO" id="GO:0016055">
    <property type="term" value="P:Wnt signaling pathway"/>
    <property type="evidence" value="ECO:0007669"/>
    <property type="project" value="UniProtKB-KW"/>
</dbReference>
<reference evidence="6" key="1">
    <citation type="submission" date="2007-04" db="EMBL/GenBank/DDBJ databases">
        <title>Annotation of Pediculus humanus corporis strain USDA.</title>
        <authorList>
            <person name="Kirkness E."/>
            <person name="Hannick L."/>
            <person name="Hass B."/>
            <person name="Bruggner R."/>
            <person name="Lawson D."/>
            <person name="Bidwell S."/>
            <person name="Joardar V."/>
            <person name="Caler E."/>
            <person name="Walenz B."/>
            <person name="Inman J."/>
            <person name="Schobel S."/>
            <person name="Galinsky K."/>
            <person name="Amedeo P."/>
            <person name="Strausberg R."/>
        </authorList>
    </citation>
    <scope>NUCLEOTIDE SEQUENCE</scope>
    <source>
        <strain evidence="6">USDA</strain>
    </source>
</reference>
<feature type="compositionally biased region" description="Basic residues" evidence="5">
    <location>
        <begin position="751"/>
        <end position="762"/>
    </location>
</feature>
<dbReference type="GO" id="GO:0016477">
    <property type="term" value="P:cell migration"/>
    <property type="evidence" value="ECO:0007669"/>
    <property type="project" value="TreeGrafter"/>
</dbReference>
<reference evidence="7" key="3">
    <citation type="submission" date="2021-02" db="UniProtKB">
        <authorList>
            <consortium name="EnsemblMetazoa"/>
        </authorList>
    </citation>
    <scope>IDENTIFICATION</scope>
    <source>
        <strain evidence="7">USDA</strain>
    </source>
</reference>
<evidence type="ECO:0000313" key="7">
    <source>
        <dbReference type="EnsemblMetazoa" id="PHUM390670-PA"/>
    </source>
</evidence>
<dbReference type="InterPro" id="IPR011989">
    <property type="entry name" value="ARM-like"/>
</dbReference>
<dbReference type="RefSeq" id="XP_002428560.1">
    <property type="nucleotide sequence ID" value="XM_002428515.1"/>
</dbReference>
<name>E0VR16_PEDHC</name>
<dbReference type="PANTHER" id="PTHR12607">
    <property type="entry name" value="ADENOMATOUS POLYPOSIS COLI PROTEIN FAMILY"/>
    <property type="match status" value="1"/>
</dbReference>
<dbReference type="EMBL" id="DS235442">
    <property type="protein sequence ID" value="EEB15822.1"/>
    <property type="molecule type" value="Genomic_DNA"/>
</dbReference>
<keyword evidence="4" id="KW-0175">Coiled coil</keyword>
<evidence type="ECO:0000256" key="1">
    <source>
        <dbReference type="ARBA" id="ARBA00009051"/>
    </source>
</evidence>
<dbReference type="Gene3D" id="1.25.10.10">
    <property type="entry name" value="Leucine-rich Repeat Variant"/>
    <property type="match status" value="1"/>
</dbReference>
<feature type="compositionally biased region" description="Basic and acidic residues" evidence="5">
    <location>
        <begin position="799"/>
        <end position="816"/>
    </location>
</feature>
<dbReference type="GO" id="GO:0030877">
    <property type="term" value="C:beta-catenin destruction complex"/>
    <property type="evidence" value="ECO:0007669"/>
    <property type="project" value="TreeGrafter"/>
</dbReference>
<evidence type="ECO:0000256" key="5">
    <source>
        <dbReference type="SAM" id="MobiDB-lite"/>
    </source>
</evidence>
<feature type="region of interest" description="Disordered" evidence="5">
    <location>
        <begin position="704"/>
        <end position="817"/>
    </location>
</feature>
<dbReference type="EMBL" id="AAZO01004571">
    <property type="status" value="NOT_ANNOTATED_CDS"/>
    <property type="molecule type" value="Genomic_DNA"/>
</dbReference>
<dbReference type="GO" id="GO:0007389">
    <property type="term" value="P:pattern specification process"/>
    <property type="evidence" value="ECO:0007669"/>
    <property type="project" value="TreeGrafter"/>
</dbReference>
<evidence type="ECO:0000313" key="6">
    <source>
        <dbReference type="EMBL" id="EEB15822.1"/>
    </source>
</evidence>